<dbReference type="SUPFAM" id="SSF51735">
    <property type="entry name" value="NAD(P)-binding Rossmann-fold domains"/>
    <property type="match status" value="1"/>
</dbReference>
<dbReference type="InterPro" id="IPR036291">
    <property type="entry name" value="NAD(P)-bd_dom_sf"/>
</dbReference>
<reference evidence="2" key="1">
    <citation type="submission" date="2016-10" db="EMBL/GenBank/DDBJ databases">
        <authorList>
            <person name="Varghese N."/>
            <person name="Submissions S."/>
        </authorList>
    </citation>
    <scope>NUCLEOTIDE SEQUENCE [LARGE SCALE GENOMIC DNA]</scope>
    <source>
        <strain evidence="2">CGMCC 1.8946</strain>
    </source>
</reference>
<dbReference type="EMBL" id="FMTT01000017">
    <property type="protein sequence ID" value="SCW58626.1"/>
    <property type="molecule type" value="Genomic_DNA"/>
</dbReference>
<gene>
    <name evidence="1" type="ORF">SAMN04487970_1017102</name>
</gene>
<proteinExistence type="predicted"/>
<keyword evidence="2" id="KW-1185">Reference proteome</keyword>
<dbReference type="RefSeq" id="WP_090672399.1">
    <property type="nucleotide sequence ID" value="NZ_FMTT01000017.1"/>
</dbReference>
<name>A0A1G4RPB2_9BACL</name>
<evidence type="ECO:0000313" key="1">
    <source>
        <dbReference type="EMBL" id="SCW58626.1"/>
    </source>
</evidence>
<evidence type="ECO:0000313" key="2">
    <source>
        <dbReference type="Proteomes" id="UP000198601"/>
    </source>
</evidence>
<dbReference type="STRING" id="624147.SAMN04487970_1017102"/>
<organism evidence="1 2">
    <name type="scientific">Paenibacillus tianmuensis</name>
    <dbReference type="NCBI Taxonomy" id="624147"/>
    <lineage>
        <taxon>Bacteria</taxon>
        <taxon>Bacillati</taxon>
        <taxon>Bacillota</taxon>
        <taxon>Bacilli</taxon>
        <taxon>Bacillales</taxon>
        <taxon>Paenibacillaceae</taxon>
        <taxon>Paenibacillus</taxon>
    </lineage>
</organism>
<sequence length="64" mass="7443">MKRIAVSVIDAGNMGIHHVRNYHYLQPVDLVGVVDKDPFKLQEIEKYFSVLIYTKFGNKVKKHN</sequence>
<dbReference type="Proteomes" id="UP000198601">
    <property type="component" value="Unassembled WGS sequence"/>
</dbReference>
<accession>A0A1G4RPB2</accession>
<protein>
    <recommendedName>
        <fullName evidence="3">Oxidoreductase family, NAD-binding Rossmann fold</fullName>
    </recommendedName>
</protein>
<evidence type="ECO:0008006" key="3">
    <source>
        <dbReference type="Google" id="ProtNLM"/>
    </source>
</evidence>
<dbReference type="Gene3D" id="3.40.50.720">
    <property type="entry name" value="NAD(P)-binding Rossmann-like Domain"/>
    <property type="match status" value="1"/>
</dbReference>
<dbReference type="AlphaFoldDB" id="A0A1G4RPB2"/>
<dbReference type="OrthoDB" id="9815825at2"/>